<organism evidence="9 10">
    <name type="scientific">Paraburkholderia metrosideri</name>
    <dbReference type="NCBI Taxonomy" id="580937"/>
    <lineage>
        <taxon>Bacteria</taxon>
        <taxon>Pseudomonadati</taxon>
        <taxon>Pseudomonadota</taxon>
        <taxon>Betaproteobacteria</taxon>
        <taxon>Burkholderiales</taxon>
        <taxon>Burkholderiaceae</taxon>
        <taxon>Paraburkholderia</taxon>
    </lineage>
</organism>
<name>A0ABW9DPA5_9BURK</name>
<dbReference type="EC" id="1.13.12.3" evidence="3"/>
<sequence>MSDLNINRTVGGDHPDLPVIAEPSTTSARRNTTASSRLPRPANVPSSSLTVPSSGTRQPVRPAPSGSASRTAAASAEASLIPGEIDTAKLDKLTDAKNKSRPYRAKLSTIGLTLPAMVPQMIGHYAPAVIGAWPATDRTRKMDCVLMNLKTLAEMPAGTDKAKQLHREITVHWHGLSLAEMSDVLNKVGPTITSKANGKRWLEHTAAHMAADDVTDLLKACDPGQQVGLAATFGLAGTDAARKAQVKSDTADMRMTLPMDHLFDYTGLMEKHGWNLVRFPEGSNKPKSIGVIAGGPAGLTIATLANHAGIKVTVLEAEDHIGGRLATHRRDLEDGTKSPTETHPGGMRFHTTHGNLYWHLVEKFELEHIDFVNPSQVGATLLVGNDVLRMEPGREPDSEVLRKVRDDFNHAIGSLTQPLRDARDAGNVPRFLMLSQAAKEKFDGHTFETGVKLLLKENGHEWTDEHWEKFGAVGIGVGGYKGYFNTGFLEEFRFLVDQRLEGHQLLVKGADEPLRRMVAEIPQGGKSLGELGAIQLNTRATGVDKVDGQYVVKAQGPDGEQEHKFDELFFAAPPGVAVKLGLTEEVEGKPRLVSPEIATALKRANIVGATKMTMTVPAADFHPGMLPKNVQTTALFQQLYLQPPAEVGKNAVIYLSYTLGENAKKVEGMSKDEQIDLLLKDLEQAQKDATNPTDKAELGALATVITNYRDRTDYTHWSEKNGAFKMDGPGDLANSRVLYGQTLKPRDEPYFVNEMTTYEAGFASGAIAASINAFQAMARRRGAILPANSPLAQKLL</sequence>
<evidence type="ECO:0000256" key="7">
    <source>
        <dbReference type="SAM" id="MobiDB-lite"/>
    </source>
</evidence>
<reference evidence="9 10" key="1">
    <citation type="journal article" date="2024" name="Chem. Sci.">
        <title>Discovery of megapolipeptins by genome mining of a Burkholderiales bacteria collection.</title>
        <authorList>
            <person name="Paulo B.S."/>
            <person name="Recchia M.J.J."/>
            <person name="Lee S."/>
            <person name="Fergusson C.H."/>
            <person name="Romanowski S.B."/>
            <person name="Hernandez A."/>
            <person name="Krull N."/>
            <person name="Liu D.Y."/>
            <person name="Cavanagh H."/>
            <person name="Bos A."/>
            <person name="Gray C.A."/>
            <person name="Murphy B.T."/>
            <person name="Linington R.G."/>
            <person name="Eustaquio A.S."/>
        </authorList>
    </citation>
    <scope>NUCLEOTIDE SEQUENCE [LARGE SCALE GENOMIC DNA]</scope>
    <source>
        <strain evidence="9 10">RL17-338-BIC-A</strain>
    </source>
</reference>
<comment type="caution">
    <text evidence="9">The sequence shown here is derived from an EMBL/GenBank/DDBJ whole genome shotgun (WGS) entry which is preliminary data.</text>
</comment>
<comment type="catalytic activity">
    <reaction evidence="6">
        <text>L-tryptophan + O2 = indole-3-acetamide + CO2 + H2O</text>
        <dbReference type="Rhea" id="RHEA:16165"/>
        <dbReference type="ChEBI" id="CHEBI:15377"/>
        <dbReference type="ChEBI" id="CHEBI:15379"/>
        <dbReference type="ChEBI" id="CHEBI:16031"/>
        <dbReference type="ChEBI" id="CHEBI:16526"/>
        <dbReference type="ChEBI" id="CHEBI:57912"/>
        <dbReference type="EC" id="1.13.12.3"/>
    </reaction>
</comment>
<evidence type="ECO:0000256" key="3">
    <source>
        <dbReference type="ARBA" id="ARBA00012535"/>
    </source>
</evidence>
<dbReference type="InterPro" id="IPR050281">
    <property type="entry name" value="Flavin_monoamine_oxidase"/>
</dbReference>
<dbReference type="InterPro" id="IPR036188">
    <property type="entry name" value="FAD/NAD-bd_sf"/>
</dbReference>
<proteinExistence type="inferred from homology"/>
<dbReference type="Gene3D" id="1.10.405.40">
    <property type="match status" value="1"/>
</dbReference>
<evidence type="ECO:0000259" key="8">
    <source>
        <dbReference type="Pfam" id="PF01593"/>
    </source>
</evidence>
<comment type="pathway">
    <text evidence="1">Plant hormone metabolism; auxin biosynthesis.</text>
</comment>
<comment type="similarity">
    <text evidence="2">Belongs to the tryptophan 2-monooxygenase family.</text>
</comment>
<protein>
    <recommendedName>
        <fullName evidence="4">Tryptophan 2-monooxygenase</fullName>
        <ecNumber evidence="3">1.13.12.3</ecNumber>
    </recommendedName>
</protein>
<dbReference type="RefSeq" id="WP_408334370.1">
    <property type="nucleotide sequence ID" value="NZ_JAQQCF010000004.1"/>
</dbReference>
<keyword evidence="10" id="KW-1185">Reference proteome</keyword>
<gene>
    <name evidence="9" type="ORF">PQQ63_06870</name>
</gene>
<evidence type="ECO:0000256" key="5">
    <source>
        <dbReference type="ARBA" id="ARBA00023070"/>
    </source>
</evidence>
<feature type="compositionally biased region" description="Low complexity" evidence="7">
    <location>
        <begin position="24"/>
        <end position="37"/>
    </location>
</feature>
<feature type="domain" description="Amine oxidase" evidence="8">
    <location>
        <begin position="297"/>
        <end position="773"/>
    </location>
</feature>
<dbReference type="PANTHER" id="PTHR10742">
    <property type="entry name" value="FLAVIN MONOAMINE OXIDASE"/>
    <property type="match status" value="1"/>
</dbReference>
<keyword evidence="5" id="KW-0073">Auxin biosynthesis</keyword>
<evidence type="ECO:0000256" key="2">
    <source>
        <dbReference type="ARBA" id="ARBA00005833"/>
    </source>
</evidence>
<dbReference type="PANTHER" id="PTHR10742:SF342">
    <property type="entry name" value="AMINE OXIDASE"/>
    <property type="match status" value="1"/>
</dbReference>
<dbReference type="InterPro" id="IPR002937">
    <property type="entry name" value="Amino_oxidase"/>
</dbReference>
<evidence type="ECO:0000313" key="9">
    <source>
        <dbReference type="EMBL" id="MFM0636412.1"/>
    </source>
</evidence>
<evidence type="ECO:0000256" key="6">
    <source>
        <dbReference type="ARBA" id="ARBA00047321"/>
    </source>
</evidence>
<evidence type="ECO:0000256" key="1">
    <source>
        <dbReference type="ARBA" id="ARBA00004814"/>
    </source>
</evidence>
<dbReference type="Gene3D" id="3.50.50.60">
    <property type="entry name" value="FAD/NAD(P)-binding domain"/>
    <property type="match status" value="1"/>
</dbReference>
<accession>A0ABW9DPA5</accession>
<feature type="region of interest" description="Disordered" evidence="7">
    <location>
        <begin position="1"/>
        <end position="77"/>
    </location>
</feature>
<dbReference type="Gene3D" id="3.90.660.10">
    <property type="match status" value="1"/>
</dbReference>
<evidence type="ECO:0000313" key="10">
    <source>
        <dbReference type="Proteomes" id="UP001629432"/>
    </source>
</evidence>
<feature type="compositionally biased region" description="Low complexity" evidence="7">
    <location>
        <begin position="63"/>
        <end position="77"/>
    </location>
</feature>
<dbReference type="Proteomes" id="UP001629432">
    <property type="component" value="Unassembled WGS sequence"/>
</dbReference>
<dbReference type="SUPFAM" id="SSF51905">
    <property type="entry name" value="FAD/NAD(P)-binding domain"/>
    <property type="match status" value="1"/>
</dbReference>
<evidence type="ECO:0000256" key="4">
    <source>
        <dbReference type="ARBA" id="ARBA00017871"/>
    </source>
</evidence>
<dbReference type="Pfam" id="PF01593">
    <property type="entry name" value="Amino_oxidase"/>
    <property type="match status" value="1"/>
</dbReference>
<dbReference type="EMBL" id="JAQQCF010000004">
    <property type="protein sequence ID" value="MFM0636412.1"/>
    <property type="molecule type" value="Genomic_DNA"/>
</dbReference>
<feature type="compositionally biased region" description="Polar residues" evidence="7">
    <location>
        <begin position="44"/>
        <end position="57"/>
    </location>
</feature>